<keyword evidence="4 8" id="KW-0732">Signal</keyword>
<keyword evidence="5 9" id="KW-0378">Hydrolase</keyword>
<dbReference type="GO" id="GO:0052689">
    <property type="term" value="F:carboxylic ester hydrolase activity"/>
    <property type="evidence" value="ECO:0007669"/>
    <property type="project" value="UniProtKB-KW"/>
</dbReference>
<evidence type="ECO:0000256" key="2">
    <source>
        <dbReference type="ARBA" id="ARBA00022487"/>
    </source>
</evidence>
<evidence type="ECO:0000256" key="6">
    <source>
        <dbReference type="ARBA" id="ARBA00022837"/>
    </source>
</evidence>
<dbReference type="Pfam" id="PF07519">
    <property type="entry name" value="Tannase"/>
    <property type="match status" value="1"/>
</dbReference>
<dbReference type="Gene3D" id="3.40.50.1820">
    <property type="entry name" value="alpha/beta hydrolase"/>
    <property type="match status" value="1"/>
</dbReference>
<feature type="chain" id="PRO_5040921669" evidence="8">
    <location>
        <begin position="28"/>
        <end position="577"/>
    </location>
</feature>
<evidence type="ECO:0000313" key="10">
    <source>
        <dbReference type="Proteomes" id="UP001139095"/>
    </source>
</evidence>
<keyword evidence="2" id="KW-0719">Serine esterase</keyword>
<protein>
    <submittedName>
        <fullName evidence="9">Tannase/feruloyl esterase family alpha/beta hydrolase</fullName>
    </submittedName>
</protein>
<keyword evidence="10" id="KW-1185">Reference proteome</keyword>
<evidence type="ECO:0000313" key="9">
    <source>
        <dbReference type="EMBL" id="MCB5162365.1"/>
    </source>
</evidence>
<evidence type="ECO:0000256" key="4">
    <source>
        <dbReference type="ARBA" id="ARBA00022729"/>
    </source>
</evidence>
<dbReference type="EMBL" id="JAJATW010000015">
    <property type="protein sequence ID" value="MCB5162365.1"/>
    <property type="molecule type" value="Genomic_DNA"/>
</dbReference>
<evidence type="ECO:0000256" key="5">
    <source>
        <dbReference type="ARBA" id="ARBA00022801"/>
    </source>
</evidence>
<evidence type="ECO:0000256" key="8">
    <source>
        <dbReference type="SAM" id="SignalP"/>
    </source>
</evidence>
<dbReference type="RefSeq" id="WP_226754717.1">
    <property type="nucleotide sequence ID" value="NZ_JAJATW010000015.1"/>
</dbReference>
<dbReference type="InterPro" id="IPR029058">
    <property type="entry name" value="AB_hydrolase_fold"/>
</dbReference>
<keyword evidence="3" id="KW-0479">Metal-binding</keyword>
<comment type="similarity">
    <text evidence="1">Belongs to the tannase family.</text>
</comment>
<evidence type="ECO:0000256" key="1">
    <source>
        <dbReference type="ARBA" id="ARBA00006249"/>
    </source>
</evidence>
<evidence type="ECO:0000256" key="3">
    <source>
        <dbReference type="ARBA" id="ARBA00022723"/>
    </source>
</evidence>
<accession>A0A9X1ING4</accession>
<keyword evidence="7" id="KW-1015">Disulfide bond</keyword>
<keyword evidence="6" id="KW-0106">Calcium</keyword>
<dbReference type="AlphaFoldDB" id="A0A9X1ING4"/>
<dbReference type="GO" id="GO:0046872">
    <property type="term" value="F:metal ion binding"/>
    <property type="evidence" value="ECO:0007669"/>
    <property type="project" value="UniProtKB-KW"/>
</dbReference>
<dbReference type="InterPro" id="IPR011118">
    <property type="entry name" value="Tannase/feruloyl_esterase"/>
</dbReference>
<sequence>MNVRRVSWVSMAFLLSFPLCFSSHAHAALIPVNVPSVAPSSESGVPLMQRCQAIETEKHPKWLDNQPNDLIVSAQFHPPSKRITTSHCLVSGVMSKRLGPNGERYETRFELRLPSRWQSRFAYQFNDSLYQANPAFGTVTGMRASEYAINQGFAVVSSNSGLPIQPSSHPLLLDPQARKDLAYAAVQGVNPVARQLTEYFYQSPIKFAYGMGQADGGRVAMVAATRFPTMFDGLLVGYPGLNAPKAALQHPWDVQMLSRVSNDIRQSLSARDLDFFAHQLLARCDGLDGAYDDMIFAIDACQNVFNPNALVCKSDFDRDCLALEKVGALARMHRGPHNNKNQALYTDWLFDAGIRSDHWRQWRVNSTVSAWDGKPMSVALGATALAQLYSTPPIAVKPDIYALESYLQAFDFDRDAPAISATTEYFTDSAMTLMTPPNVAKPTLTAFKQQGGKMLVFHGNSDPVFSVKDTMRWYDFLDFALEGRAHELVRFYRIPGMVHGQGGPAADQFNLLSPLMAWVEQQKAPQSIVAATRSDNPDVTDSMKGITRPLCPYPSYARYRSGNPREASSFQCVRVAE</sequence>
<reference evidence="9" key="1">
    <citation type="submission" date="2021-10" db="EMBL/GenBank/DDBJ databases">
        <title>Marinomonas pontica sp. nov., isolated from the Black Sea.</title>
        <authorList>
            <person name="Zhao L.-H."/>
            <person name="Xue J.-H."/>
        </authorList>
    </citation>
    <scope>NUCLEOTIDE SEQUENCE</scope>
    <source>
        <strain evidence="9">E8</strain>
    </source>
</reference>
<feature type="signal peptide" evidence="8">
    <location>
        <begin position="1"/>
        <end position="27"/>
    </location>
</feature>
<dbReference type="PANTHER" id="PTHR33938:SF15">
    <property type="entry name" value="FERULOYL ESTERASE B-RELATED"/>
    <property type="match status" value="1"/>
</dbReference>
<proteinExistence type="inferred from homology"/>
<dbReference type="Proteomes" id="UP001139095">
    <property type="component" value="Unassembled WGS sequence"/>
</dbReference>
<evidence type="ECO:0000256" key="7">
    <source>
        <dbReference type="ARBA" id="ARBA00023157"/>
    </source>
</evidence>
<name>A0A9X1ING4_9GAMM</name>
<comment type="caution">
    <text evidence="9">The sequence shown here is derived from an EMBL/GenBank/DDBJ whole genome shotgun (WGS) entry which is preliminary data.</text>
</comment>
<gene>
    <name evidence="9" type="ORF">LG368_10720</name>
</gene>
<dbReference type="SUPFAM" id="SSF53474">
    <property type="entry name" value="alpha/beta-Hydrolases"/>
    <property type="match status" value="1"/>
</dbReference>
<organism evidence="9 10">
    <name type="scientific">Marinomonas algarum</name>
    <dbReference type="NCBI Taxonomy" id="2883105"/>
    <lineage>
        <taxon>Bacteria</taxon>
        <taxon>Pseudomonadati</taxon>
        <taxon>Pseudomonadota</taxon>
        <taxon>Gammaproteobacteria</taxon>
        <taxon>Oceanospirillales</taxon>
        <taxon>Oceanospirillaceae</taxon>
        <taxon>Marinomonas</taxon>
    </lineage>
</organism>
<dbReference type="PANTHER" id="PTHR33938">
    <property type="entry name" value="FERULOYL ESTERASE B-RELATED"/>
    <property type="match status" value="1"/>
</dbReference>